<dbReference type="InterPro" id="IPR031717">
    <property type="entry name" value="ODO-1/KGD_C"/>
</dbReference>
<evidence type="ECO:0000256" key="7">
    <source>
        <dbReference type="ARBA" id="ARBA00023052"/>
    </source>
</evidence>
<keyword evidence="6 10" id="KW-0560">Oxidoreductase</keyword>
<dbReference type="InterPro" id="IPR001017">
    <property type="entry name" value="DH_E1"/>
</dbReference>
<evidence type="ECO:0000256" key="8">
    <source>
        <dbReference type="ARBA" id="ARBA00030680"/>
    </source>
</evidence>
<comment type="caution">
    <text evidence="10">The sequence shown here is derived from an EMBL/GenBank/DDBJ whole genome shotgun (WGS) entry which is preliminary data.</text>
</comment>
<reference evidence="10 11" key="1">
    <citation type="submission" date="2020-08" db="EMBL/GenBank/DDBJ databases">
        <title>Genomic Encyclopedia of Type Strains, Phase IV (KMG-IV): sequencing the most valuable type-strain genomes for metagenomic binning, comparative biology and taxonomic classification.</title>
        <authorList>
            <person name="Goeker M."/>
        </authorList>
    </citation>
    <scope>NUCLEOTIDE SEQUENCE [LARGE SCALE GENOMIC DNA]</scope>
    <source>
        <strain evidence="10 11">DSM 103570</strain>
    </source>
</reference>
<dbReference type="InterPro" id="IPR029061">
    <property type="entry name" value="THDP-binding"/>
</dbReference>
<evidence type="ECO:0000256" key="2">
    <source>
        <dbReference type="ARBA" id="ARBA00003906"/>
    </source>
</evidence>
<dbReference type="GO" id="GO:0006099">
    <property type="term" value="P:tricarboxylic acid cycle"/>
    <property type="evidence" value="ECO:0007669"/>
    <property type="project" value="TreeGrafter"/>
</dbReference>
<dbReference type="AlphaFoldDB" id="A0A7W6HE51"/>
<gene>
    <name evidence="10" type="ORF">GGR03_002493</name>
</gene>
<dbReference type="NCBIfam" id="TIGR00239">
    <property type="entry name" value="2oxo_dh_E1"/>
    <property type="match status" value="1"/>
</dbReference>
<comment type="subunit">
    <text evidence="3">Homodimer. Part of the 2-oxoglutarate dehydrogenase (OGDH) complex composed of E1 (2-oxoglutarate dehydrogenase), E2 (dihydrolipoamide succinyltransferase) and E3 (dihydrolipoamide dehydrogenase); the complex contains multiple copies of the three enzymatic components (E1, E2 and E3).</text>
</comment>
<evidence type="ECO:0000259" key="9">
    <source>
        <dbReference type="SMART" id="SM00861"/>
    </source>
</evidence>
<evidence type="ECO:0000256" key="4">
    <source>
        <dbReference type="ARBA" id="ARBA00012280"/>
    </source>
</evidence>
<dbReference type="SMART" id="SM00861">
    <property type="entry name" value="Transket_pyr"/>
    <property type="match status" value="1"/>
</dbReference>
<dbReference type="EC" id="1.2.4.2" evidence="4"/>
<dbReference type="PANTHER" id="PTHR23152:SF4">
    <property type="entry name" value="2-OXOADIPATE DEHYDROGENASE COMPLEX COMPONENT E1"/>
    <property type="match status" value="1"/>
</dbReference>
<dbReference type="InterPro" id="IPR011603">
    <property type="entry name" value="2oxoglutarate_DH_E1"/>
</dbReference>
<dbReference type="EMBL" id="JACIEM010000003">
    <property type="protein sequence ID" value="MBB4003412.1"/>
    <property type="molecule type" value="Genomic_DNA"/>
</dbReference>
<dbReference type="GO" id="GO:0045252">
    <property type="term" value="C:oxoglutarate dehydrogenase complex"/>
    <property type="evidence" value="ECO:0007669"/>
    <property type="project" value="TreeGrafter"/>
</dbReference>
<name>A0A7W6HE51_9HYPH</name>
<dbReference type="Pfam" id="PF00676">
    <property type="entry name" value="E1_dh"/>
    <property type="match status" value="1"/>
</dbReference>
<feature type="domain" description="Transketolase-like pyrimidine-binding" evidence="9">
    <location>
        <begin position="530"/>
        <end position="723"/>
    </location>
</feature>
<accession>A0A7W6HE51</accession>
<dbReference type="NCBIfam" id="NF006914">
    <property type="entry name" value="PRK09404.1"/>
    <property type="match status" value="1"/>
</dbReference>
<evidence type="ECO:0000256" key="1">
    <source>
        <dbReference type="ARBA" id="ARBA00001964"/>
    </source>
</evidence>
<comment type="cofactor">
    <cofactor evidence="1">
        <name>thiamine diphosphate</name>
        <dbReference type="ChEBI" id="CHEBI:58937"/>
    </cofactor>
</comment>
<dbReference type="GO" id="GO:0030976">
    <property type="term" value="F:thiamine pyrophosphate binding"/>
    <property type="evidence" value="ECO:0007669"/>
    <property type="project" value="InterPro"/>
</dbReference>
<evidence type="ECO:0000256" key="3">
    <source>
        <dbReference type="ARBA" id="ARBA00011301"/>
    </source>
</evidence>
<evidence type="ECO:0000256" key="6">
    <source>
        <dbReference type="ARBA" id="ARBA00023002"/>
    </source>
</evidence>
<dbReference type="Pfam" id="PF02779">
    <property type="entry name" value="Transket_pyr"/>
    <property type="match status" value="1"/>
</dbReference>
<dbReference type="Gene3D" id="3.40.50.11610">
    <property type="entry name" value="Multifunctional 2-oxoglutarate metabolism enzyme, C-terminal domain"/>
    <property type="match status" value="1"/>
</dbReference>
<sequence>MKQSPFLSASAAYLEDLQEKHGVEPGAVSPDWRFVFDAIRELEGLDEADRCGLDSLACEEIRDRGHLVADLDPLHRVPADGPGRQTAETRLRELYCGSLSLESAHIDDAVRRNAVRVAFEARPQRPGAAARRRAFDLLVAAEEFELLLGTRYPTKKRFGIEGGDTLIPLVDRLLHQAAMAGIDEVHVGTMHRGRLNLMANVFGMALPRLFATFTGTHPFATDMPVPADVPYHLGHGGELRYGERLLRVVLSPNPSHLEAVNPVVLGRTRAAGDRRVKAGGERRKVLAILLHTDASVVGQGSVAETCQLAELGGFGVGGTIHVVVNNQIGFTTNRDEARSSRHCTGIWKSIDSPIFHVNGDEPDAALLAADLAVAARNAHDCDTVIDLVCYRRKGHNEIDEPRFTHPTLYRTIGAHKRVRQHYAEMLAEASVIGADDEAQAAERWRGTYREGLAAAEEYRPNADGFPNGIWAAYAPTGRGETGGWDIGTGVERQRLESLIRSLAAVPATVEADDKVARLVGQRADAIEAGLNWAVAEAACFATLLTQGVPVRLSGQDVIRGAFSHRHFAITDTASDRRHISLNQLSPDQAWFDVVNSPLSEHAVLGFEYGYSLDAPEALVIWEAQFGDFANGAQIIVDQFVCSAEDKWRQPSGLVMLLPHGLEGQGPEHSSARMERFLQLAARDNIQIANPSTPANYFHLLRRQVLAPWRKPLIVMSPKTLLRLPAAVSPLTDFDAGTRFRPVIASCVPDTPVDRVLLCTGKIAYELERRRGEDQRHDGTAIVRLERLYPLPVLKLVELFRRWPDAAYRWVQEEPENFGAWRHLDRRIESLLTQAGVRRPQLACVARPEAASPAGSFHGDHDRDQAVIVEAAFAAG</sequence>
<organism evidence="10 11">
    <name type="scientific">Aurantimonas endophytica</name>
    <dbReference type="NCBI Taxonomy" id="1522175"/>
    <lineage>
        <taxon>Bacteria</taxon>
        <taxon>Pseudomonadati</taxon>
        <taxon>Pseudomonadota</taxon>
        <taxon>Alphaproteobacteria</taxon>
        <taxon>Hyphomicrobiales</taxon>
        <taxon>Aurantimonadaceae</taxon>
        <taxon>Aurantimonas</taxon>
    </lineage>
</organism>
<dbReference type="Gene3D" id="3.40.50.12470">
    <property type="match status" value="1"/>
</dbReference>
<dbReference type="GO" id="GO:0005829">
    <property type="term" value="C:cytosol"/>
    <property type="evidence" value="ECO:0007669"/>
    <property type="project" value="TreeGrafter"/>
</dbReference>
<keyword evidence="7" id="KW-0786">Thiamine pyrophosphate</keyword>
<protein>
    <recommendedName>
        <fullName evidence="5">2-oxoglutarate dehydrogenase E1 component</fullName>
        <ecNumber evidence="4">1.2.4.2</ecNumber>
    </recommendedName>
    <alternativeName>
        <fullName evidence="8">Alpha-ketoglutarate dehydrogenase</fullName>
    </alternativeName>
</protein>
<dbReference type="Pfam" id="PF16870">
    <property type="entry name" value="OxoGdeHyase_C"/>
    <property type="match status" value="1"/>
</dbReference>
<dbReference type="PIRSF" id="PIRSF000157">
    <property type="entry name" value="Oxoglu_dh_E1"/>
    <property type="match status" value="1"/>
</dbReference>
<evidence type="ECO:0000313" key="10">
    <source>
        <dbReference type="EMBL" id="MBB4003412.1"/>
    </source>
</evidence>
<dbReference type="SUPFAM" id="SSF52518">
    <property type="entry name" value="Thiamin diphosphate-binding fold (THDP-binding)"/>
    <property type="match status" value="2"/>
</dbReference>
<dbReference type="Proteomes" id="UP000588647">
    <property type="component" value="Unassembled WGS sequence"/>
</dbReference>
<dbReference type="GO" id="GO:0004591">
    <property type="term" value="F:oxoglutarate dehydrogenase (succinyl-transferring) activity"/>
    <property type="evidence" value="ECO:0007669"/>
    <property type="project" value="UniProtKB-EC"/>
</dbReference>
<evidence type="ECO:0000256" key="5">
    <source>
        <dbReference type="ARBA" id="ARBA00013321"/>
    </source>
</evidence>
<dbReference type="InterPro" id="IPR005475">
    <property type="entry name" value="Transketolase-like_Pyr-bd"/>
</dbReference>
<dbReference type="InterPro" id="IPR042179">
    <property type="entry name" value="KGD_C_sf"/>
</dbReference>
<keyword evidence="11" id="KW-1185">Reference proteome</keyword>
<dbReference type="PANTHER" id="PTHR23152">
    <property type="entry name" value="2-OXOGLUTARATE DEHYDROGENASE"/>
    <property type="match status" value="1"/>
</dbReference>
<evidence type="ECO:0000313" key="11">
    <source>
        <dbReference type="Proteomes" id="UP000588647"/>
    </source>
</evidence>
<dbReference type="RefSeq" id="WP_183208420.1">
    <property type="nucleotide sequence ID" value="NZ_JAAAMM010000003.1"/>
</dbReference>
<dbReference type="Gene3D" id="3.40.50.970">
    <property type="match status" value="1"/>
</dbReference>
<comment type="function">
    <text evidence="2">E1 component of the 2-oxoglutarate dehydrogenase (OGDH) complex which catalyzes the decarboxylation of 2-oxoglutarate, the first step in the conversion of 2-oxoglutarate to succinyl-CoA and CO(2).</text>
</comment>
<proteinExistence type="predicted"/>